<dbReference type="VEuPathDB" id="FungiDB:I7I52_12056"/>
<name>A0A8H7YFN3_AJECA</name>
<evidence type="ECO:0000313" key="2">
    <source>
        <dbReference type="EMBL" id="KAG5288538.1"/>
    </source>
</evidence>
<reference evidence="2 3" key="1">
    <citation type="submission" date="2021-01" db="EMBL/GenBank/DDBJ databases">
        <title>Chromosome-level genome assembly of a human fungal pathogen reveals clustering of transcriptionally co-regulated genes.</title>
        <authorList>
            <person name="Voorhies M."/>
            <person name="Cohen S."/>
            <person name="Shea T.P."/>
            <person name="Petrus S."/>
            <person name="Munoz J.F."/>
            <person name="Poplawski S."/>
            <person name="Goldman W.E."/>
            <person name="Michael T."/>
            <person name="Cuomo C.A."/>
            <person name="Sil A."/>
            <person name="Beyhan S."/>
        </authorList>
    </citation>
    <scope>NUCLEOTIDE SEQUENCE [LARGE SCALE GENOMIC DNA]</scope>
    <source>
        <strain evidence="2 3">G184AR</strain>
    </source>
</reference>
<sequence>MSKEESLAGHKFHPETPERISVIFAPNTLFSMYTAVKEARGHIPQDRSARDEEGNLHLGQQPLDRLEVAHMLCHLLRTRDNKASHCSQSECQGSHPSIHPRQSRFV</sequence>
<protein>
    <submittedName>
        <fullName evidence="2">Uncharacterized protein</fullName>
    </submittedName>
</protein>
<dbReference type="EMBL" id="JAEVHI010000006">
    <property type="protein sequence ID" value="KAG5288538.1"/>
    <property type="molecule type" value="Genomic_DNA"/>
</dbReference>
<feature type="region of interest" description="Disordered" evidence="1">
    <location>
        <begin position="84"/>
        <end position="106"/>
    </location>
</feature>
<proteinExistence type="predicted"/>
<accession>A0A8H7YFN3</accession>
<dbReference type="Proteomes" id="UP000670092">
    <property type="component" value="Unassembled WGS sequence"/>
</dbReference>
<dbReference type="AlphaFoldDB" id="A0A8H7YFN3"/>
<organism evidence="2 3">
    <name type="scientific">Ajellomyces capsulatus</name>
    <name type="common">Darling's disease fungus</name>
    <name type="synonym">Histoplasma capsulatum</name>
    <dbReference type="NCBI Taxonomy" id="5037"/>
    <lineage>
        <taxon>Eukaryota</taxon>
        <taxon>Fungi</taxon>
        <taxon>Dikarya</taxon>
        <taxon>Ascomycota</taxon>
        <taxon>Pezizomycotina</taxon>
        <taxon>Eurotiomycetes</taxon>
        <taxon>Eurotiomycetidae</taxon>
        <taxon>Onygenales</taxon>
        <taxon>Ajellomycetaceae</taxon>
        <taxon>Histoplasma</taxon>
    </lineage>
</organism>
<comment type="caution">
    <text evidence="2">The sequence shown here is derived from an EMBL/GenBank/DDBJ whole genome shotgun (WGS) entry which is preliminary data.</text>
</comment>
<evidence type="ECO:0000256" key="1">
    <source>
        <dbReference type="SAM" id="MobiDB-lite"/>
    </source>
</evidence>
<feature type="compositionally biased region" description="Polar residues" evidence="1">
    <location>
        <begin position="84"/>
        <end position="95"/>
    </location>
</feature>
<evidence type="ECO:0000313" key="3">
    <source>
        <dbReference type="Proteomes" id="UP000670092"/>
    </source>
</evidence>
<gene>
    <name evidence="2" type="ORF">I7I52_12056</name>
</gene>